<protein>
    <recommendedName>
        <fullName evidence="8">Probable membrane transporter protein</fullName>
    </recommendedName>
</protein>
<keyword evidence="3" id="KW-0813">Transport</keyword>
<dbReference type="Pfam" id="PF01925">
    <property type="entry name" value="TauE"/>
    <property type="match status" value="1"/>
</dbReference>
<evidence type="ECO:0000256" key="4">
    <source>
        <dbReference type="ARBA" id="ARBA00022475"/>
    </source>
</evidence>
<dbReference type="PANTHER" id="PTHR30269">
    <property type="entry name" value="TRANSMEMBRANE PROTEIN YFCA"/>
    <property type="match status" value="1"/>
</dbReference>
<dbReference type="eggNOG" id="COG0730">
    <property type="taxonomic scope" value="Bacteria"/>
</dbReference>
<feature type="transmembrane region" description="Helical" evidence="8">
    <location>
        <begin position="190"/>
        <end position="220"/>
    </location>
</feature>
<keyword evidence="7 8" id="KW-0472">Membrane</keyword>
<evidence type="ECO:0000256" key="3">
    <source>
        <dbReference type="ARBA" id="ARBA00022448"/>
    </source>
</evidence>
<name>A0A073KDF3_9BACI</name>
<organism evidence="9 10">
    <name type="scientific">Bacillus gaemokensis</name>
    <dbReference type="NCBI Taxonomy" id="574375"/>
    <lineage>
        <taxon>Bacteria</taxon>
        <taxon>Bacillati</taxon>
        <taxon>Bacillota</taxon>
        <taxon>Bacilli</taxon>
        <taxon>Bacillales</taxon>
        <taxon>Bacillaceae</taxon>
        <taxon>Bacillus</taxon>
        <taxon>Bacillus cereus group</taxon>
    </lineage>
</organism>
<proteinExistence type="inferred from homology"/>
<dbReference type="Proteomes" id="UP000027778">
    <property type="component" value="Unassembled WGS sequence"/>
</dbReference>
<keyword evidence="6 8" id="KW-1133">Transmembrane helix</keyword>
<dbReference type="AlphaFoldDB" id="A0A073KDF3"/>
<evidence type="ECO:0000256" key="7">
    <source>
        <dbReference type="ARBA" id="ARBA00023136"/>
    </source>
</evidence>
<dbReference type="OrthoDB" id="554695at2"/>
<accession>A0A073KDF3</accession>
<comment type="subcellular location">
    <subcellularLocation>
        <location evidence="1 8">Cell membrane</location>
        <topology evidence="1 8">Multi-pass membrane protein</topology>
    </subcellularLocation>
</comment>
<evidence type="ECO:0000256" key="8">
    <source>
        <dbReference type="RuleBase" id="RU363041"/>
    </source>
</evidence>
<comment type="similarity">
    <text evidence="2 8">Belongs to the 4-toluene sulfonate uptake permease (TSUP) (TC 2.A.102) family.</text>
</comment>
<keyword evidence="5 8" id="KW-0812">Transmembrane</keyword>
<feature type="transmembrane region" description="Helical" evidence="8">
    <location>
        <begin position="232"/>
        <end position="250"/>
    </location>
</feature>
<evidence type="ECO:0000256" key="2">
    <source>
        <dbReference type="ARBA" id="ARBA00009142"/>
    </source>
</evidence>
<dbReference type="EMBL" id="JOTM01000007">
    <property type="protein sequence ID" value="KEK24447.1"/>
    <property type="molecule type" value="Genomic_DNA"/>
</dbReference>
<keyword evidence="4 8" id="KW-1003">Cell membrane</keyword>
<reference evidence="9 10" key="1">
    <citation type="submission" date="2014-06" db="EMBL/GenBank/DDBJ databases">
        <title>Draft genome sequence of Bacillus gaemokensis JCM 15801 (MCCC 1A00707).</title>
        <authorList>
            <person name="Lai Q."/>
            <person name="Liu Y."/>
            <person name="Shao Z."/>
        </authorList>
    </citation>
    <scope>NUCLEOTIDE SEQUENCE [LARGE SCALE GENOMIC DNA]</scope>
    <source>
        <strain evidence="9 10">JCM 15801</strain>
    </source>
</reference>
<feature type="transmembrane region" description="Helical" evidence="8">
    <location>
        <begin position="102"/>
        <end position="120"/>
    </location>
</feature>
<dbReference type="GO" id="GO:0005886">
    <property type="term" value="C:plasma membrane"/>
    <property type="evidence" value="ECO:0007669"/>
    <property type="project" value="UniProtKB-SubCell"/>
</dbReference>
<feature type="transmembrane region" description="Helical" evidence="8">
    <location>
        <begin position="76"/>
        <end position="96"/>
    </location>
</feature>
<evidence type="ECO:0000256" key="6">
    <source>
        <dbReference type="ARBA" id="ARBA00022989"/>
    </source>
</evidence>
<dbReference type="PANTHER" id="PTHR30269:SF0">
    <property type="entry name" value="MEMBRANE TRANSPORTER PROTEIN YFCA-RELATED"/>
    <property type="match status" value="1"/>
</dbReference>
<comment type="caution">
    <text evidence="9">The sequence shown here is derived from an EMBL/GenBank/DDBJ whole genome shotgun (WGS) entry which is preliminary data.</text>
</comment>
<gene>
    <name evidence="9" type="ORF">BAGA_27305</name>
</gene>
<dbReference type="STRING" id="574375.AZF08_19020"/>
<evidence type="ECO:0000313" key="9">
    <source>
        <dbReference type="EMBL" id="KEK24447.1"/>
    </source>
</evidence>
<dbReference type="InterPro" id="IPR052017">
    <property type="entry name" value="TSUP"/>
</dbReference>
<feature type="transmembrane region" description="Helical" evidence="8">
    <location>
        <begin position="141"/>
        <end position="170"/>
    </location>
</feature>
<evidence type="ECO:0000313" key="10">
    <source>
        <dbReference type="Proteomes" id="UP000027778"/>
    </source>
</evidence>
<evidence type="ECO:0000256" key="1">
    <source>
        <dbReference type="ARBA" id="ARBA00004651"/>
    </source>
</evidence>
<evidence type="ECO:0000256" key="5">
    <source>
        <dbReference type="ARBA" id="ARBA00022692"/>
    </source>
</evidence>
<dbReference type="InterPro" id="IPR002781">
    <property type="entry name" value="TM_pro_TauE-like"/>
</dbReference>
<dbReference type="RefSeq" id="WP_033674530.1">
    <property type="nucleotide sequence ID" value="NZ_JOTM01000007.1"/>
</dbReference>
<keyword evidence="10" id="KW-1185">Reference proteome</keyword>
<sequence>MDELSLQVIVLLVAFGFLASFIDSVVGGGGLISLPALMFVGLSPASAIATNKLAATMGTFTSAIYFIRSKKVDFRIVGKLIPLTIIGAIAGALVVKFIPPDILRPLVLIMLVFIAIYIIVKKDWGSVSTYKKMTKRKALMFYFVILSLGFYDGFFGPGTGSFLIFAFLLIGLDFIQSAASGKLLNFVSNIVSLITFLFLDVIHFEYGIIMGLSMILGAYLGSKFAVQKGVGYVRTLFLLVTILLIGKNVLEYVHIF</sequence>